<evidence type="ECO:0000256" key="5">
    <source>
        <dbReference type="ARBA" id="ARBA00023098"/>
    </source>
</evidence>
<dbReference type="InterPro" id="IPR029045">
    <property type="entry name" value="ClpP/crotonase-like_dom_sf"/>
</dbReference>
<keyword evidence="5" id="KW-0443">Lipid metabolism</keyword>
<feature type="domain" description="3-hydroxyacyl-CoA dehydrogenase NAD binding" evidence="7">
    <location>
        <begin position="6"/>
        <end position="190"/>
    </location>
</feature>
<dbReference type="InterPro" id="IPR036291">
    <property type="entry name" value="NAD(P)-bd_dom_sf"/>
</dbReference>
<keyword evidence="2" id="KW-0276">Fatty acid metabolism</keyword>
<protein>
    <submittedName>
        <fullName evidence="8">Enoyl-CoA hydratase [isoleucine degradation] / 3-hydroxyacyl-CoA dehydrogenase</fullName>
        <ecNumber evidence="8">1.1.1.35</ecNumber>
        <ecNumber evidence="8">4.2.1.17</ecNumber>
    </submittedName>
</protein>
<dbReference type="PANTHER" id="PTHR48075:SF7">
    <property type="entry name" value="3-HYDROXYACYL-COA DEHYDROGENASE-RELATED"/>
    <property type="match status" value="1"/>
</dbReference>
<dbReference type="GO" id="GO:0070403">
    <property type="term" value="F:NAD+ binding"/>
    <property type="evidence" value="ECO:0007669"/>
    <property type="project" value="InterPro"/>
</dbReference>
<evidence type="ECO:0000313" key="8">
    <source>
        <dbReference type="EMBL" id="CUS51542.1"/>
    </source>
</evidence>
<dbReference type="AlphaFoldDB" id="A0A160TRK6"/>
<dbReference type="SUPFAM" id="SSF48179">
    <property type="entry name" value="6-phosphogluconate dehydrogenase C-terminal domain-like"/>
    <property type="match status" value="2"/>
</dbReference>
<evidence type="ECO:0000259" key="6">
    <source>
        <dbReference type="Pfam" id="PF00725"/>
    </source>
</evidence>
<keyword evidence="3 8" id="KW-0560">Oxidoreductase</keyword>
<dbReference type="Gene3D" id="3.40.50.720">
    <property type="entry name" value="NAD(P)-binding Rossmann-like Domain"/>
    <property type="match status" value="1"/>
</dbReference>
<dbReference type="GO" id="GO:0004300">
    <property type="term" value="F:enoyl-CoA hydratase activity"/>
    <property type="evidence" value="ECO:0007669"/>
    <property type="project" value="UniProtKB-EC"/>
</dbReference>
<dbReference type="GO" id="GO:0003857">
    <property type="term" value="F:(3S)-3-hydroxyacyl-CoA dehydrogenase (NAD+) activity"/>
    <property type="evidence" value="ECO:0007669"/>
    <property type="project" value="UniProtKB-EC"/>
</dbReference>
<dbReference type="InterPro" id="IPR008927">
    <property type="entry name" value="6-PGluconate_DH-like_C_sf"/>
</dbReference>
<sequence>MTNIDKVAVIGAGVMGAGIAAHAANAGIAVILLDVVPDGASNRSVLAETAVNKLLKANPAPLMHRRNTRHIQTGNLDDDLSLLAECDLVIEAVIEDLEIKQDLYRRVDTARKPGSIVTSNTSTIPLAKLVSGLPEGFARDFAITHFFNPPRYLRLLEVVAGTHTRADAITSLQVFGDRMLGKSVVQCKDTPGFIANRIGILWTTSAIRFAFEDQLSVEEADAIVGRPMGIPKTGVFGLMDLVGIDLQPHVSASMLSSLPEQDMFRDLHQESELIARMIREGYTGRKGKGGFYRLNRTNGKRIKESLDLETGEYRAVRKADLDSIGAGRDGLRALVEHPDKGGRYAWRVLAHTLSYAASLVPEIADDVYAIDEAMRNGYAWKWGPFEMIDQLGPGWFAAQLRESSMAVPQLLDQVGDGTFYRTEQGVLQYFGTDDTYHNVARPDGVLLLQDIKRATTRIVGNGSASLWDIGDGVVCLEFHTKMNSIDPGIMAMVEKVLKVVPAENYKALIIHSEAANFSVGANIGLALFAANIAGWPEITKSIKAGQDAYQALKYAPFPVVGAPSGMALAGGLEILLHCDAVQAHAETYMGLVEVGVGLVPAWGGCKEMLARWHHNPKGPQGPMPAVTRVFETIGTAAVARSADEARDLLYLRDGDGITMNRDRLLAEAKAKALQLADNYIPPQPAEYALPGPTAATAMNLVLNDFHRAGKATDHDVTVGKALAWVLSGGKTDMTESITENHLLSLERRTIVELLKTSSTLDRIEHMLETGKPLRN</sequence>
<organism evidence="8">
    <name type="scientific">hydrothermal vent metagenome</name>
    <dbReference type="NCBI Taxonomy" id="652676"/>
    <lineage>
        <taxon>unclassified sequences</taxon>
        <taxon>metagenomes</taxon>
        <taxon>ecological metagenomes</taxon>
    </lineage>
</organism>
<evidence type="ECO:0000256" key="2">
    <source>
        <dbReference type="ARBA" id="ARBA00022832"/>
    </source>
</evidence>
<dbReference type="EMBL" id="CZRL01000064">
    <property type="protein sequence ID" value="CUS51542.1"/>
    <property type="molecule type" value="Genomic_DNA"/>
</dbReference>
<dbReference type="Gene3D" id="1.10.1040.50">
    <property type="match status" value="1"/>
</dbReference>
<dbReference type="PANTHER" id="PTHR48075">
    <property type="entry name" value="3-HYDROXYACYL-COA DEHYDROGENASE FAMILY PROTEIN"/>
    <property type="match status" value="1"/>
</dbReference>
<proteinExistence type="predicted"/>
<dbReference type="EC" id="4.2.1.17" evidence="8"/>
<dbReference type="InterPro" id="IPR001753">
    <property type="entry name" value="Enoyl-CoA_hydra/iso"/>
</dbReference>
<evidence type="ECO:0000256" key="4">
    <source>
        <dbReference type="ARBA" id="ARBA00023027"/>
    </source>
</evidence>
<dbReference type="Pfam" id="PF02737">
    <property type="entry name" value="3HCDH_N"/>
    <property type="match status" value="1"/>
</dbReference>
<keyword evidence="4" id="KW-0520">NAD</keyword>
<gene>
    <name evidence="8" type="ORF">MGWOODY_XGa2345</name>
</gene>
<keyword evidence="8" id="KW-0456">Lyase</keyword>
<dbReference type="SUPFAM" id="SSF52096">
    <property type="entry name" value="ClpP/crotonase"/>
    <property type="match status" value="1"/>
</dbReference>
<dbReference type="SUPFAM" id="SSF51735">
    <property type="entry name" value="NAD(P)-binding Rossmann-fold domains"/>
    <property type="match status" value="1"/>
</dbReference>
<evidence type="ECO:0000259" key="7">
    <source>
        <dbReference type="Pfam" id="PF02737"/>
    </source>
</evidence>
<dbReference type="InterPro" id="IPR006108">
    <property type="entry name" value="3HC_DH_C"/>
</dbReference>
<accession>A0A160TRK6</accession>
<evidence type="ECO:0000256" key="3">
    <source>
        <dbReference type="ARBA" id="ARBA00023002"/>
    </source>
</evidence>
<name>A0A160TRK6_9ZZZZ</name>
<evidence type="ECO:0000256" key="1">
    <source>
        <dbReference type="ARBA" id="ARBA00005005"/>
    </source>
</evidence>
<dbReference type="EC" id="1.1.1.35" evidence="8"/>
<dbReference type="GO" id="GO:0006635">
    <property type="term" value="P:fatty acid beta-oxidation"/>
    <property type="evidence" value="ECO:0007669"/>
    <property type="project" value="UniProtKB-UniPathway"/>
</dbReference>
<dbReference type="Pfam" id="PF00725">
    <property type="entry name" value="3HCDH"/>
    <property type="match status" value="2"/>
</dbReference>
<dbReference type="Pfam" id="PF00378">
    <property type="entry name" value="ECH_1"/>
    <property type="match status" value="1"/>
</dbReference>
<reference evidence="8" key="1">
    <citation type="submission" date="2015-10" db="EMBL/GenBank/DDBJ databases">
        <authorList>
            <person name="Gilbert D.G."/>
        </authorList>
    </citation>
    <scope>NUCLEOTIDE SEQUENCE</scope>
</reference>
<dbReference type="InterPro" id="IPR006176">
    <property type="entry name" value="3-OHacyl-CoA_DH_NAD-bd"/>
</dbReference>
<comment type="pathway">
    <text evidence="1">Lipid metabolism; fatty acid beta-oxidation.</text>
</comment>
<dbReference type="Gene3D" id="3.90.226.10">
    <property type="entry name" value="2-enoyl-CoA Hydratase, Chain A, domain 1"/>
    <property type="match status" value="1"/>
</dbReference>
<dbReference type="CDD" id="cd06558">
    <property type="entry name" value="crotonase-like"/>
    <property type="match status" value="1"/>
</dbReference>
<feature type="domain" description="3-hydroxyacyl-CoA dehydrogenase C-terminal" evidence="6">
    <location>
        <begin position="192"/>
        <end position="293"/>
    </location>
</feature>
<dbReference type="UniPathway" id="UPA00659"/>
<feature type="domain" description="3-hydroxyacyl-CoA dehydrogenase C-terminal" evidence="6">
    <location>
        <begin position="345"/>
        <end position="397"/>
    </location>
</feature>